<sequence>MGLFFKRKPAVVKPSEEELEIIKSHHVLNSLKKSIAFIEFTPSGEILTANNNFLNAVGYTLEEIKGRHHSLFCDKSYVQSIDYKNFWKTLSSGTFIKDRFLRFTKNGTPLWLEASYNAVKNDDGEVTSIVKFASDVTDFVEESNLQHGILDALERSTAMIVFELDGTIIEANENFLRTTKYNWPTIKGQNHQIFCSSSYAKSPEYKAFWKQLNRGEYVQGLFERRDSEGYVLWLEASYNPVFDVNGKLIRIIKFASDVSERIESIKNASKAVQITATDTQKVSDHGKEVLEKSVSIMNEITQTVDIVVQDITDINKQSDKISNIINTISDIADQTNLLALNAAIEAARAGELGRGFAVVADEVRQLAARTSTSTTEISDVVKTNLSLSTALSKNIINTQEKSQAGSDLVAEVDEIFIEINEGMDNVAEAVNKLK</sequence>
<dbReference type="Proteomes" id="UP001209713">
    <property type="component" value="Unassembled WGS sequence"/>
</dbReference>
<dbReference type="SUPFAM" id="SSF55785">
    <property type="entry name" value="PYP-like sensor domain (PAS domain)"/>
    <property type="match status" value="2"/>
</dbReference>
<evidence type="ECO:0000313" key="5">
    <source>
        <dbReference type="Proteomes" id="UP001209713"/>
    </source>
</evidence>
<dbReference type="InterPro" id="IPR013655">
    <property type="entry name" value="PAS_fold_3"/>
</dbReference>
<accession>A0ABT2YU53</accession>
<dbReference type="PROSITE" id="PS50113">
    <property type="entry name" value="PAC"/>
    <property type="match status" value="2"/>
</dbReference>
<keyword evidence="5" id="KW-1185">Reference proteome</keyword>
<proteinExistence type="predicted"/>
<dbReference type="NCBIfam" id="TIGR00229">
    <property type="entry name" value="sensory_box"/>
    <property type="match status" value="2"/>
</dbReference>
<reference evidence="4 5" key="1">
    <citation type="submission" date="2022-10" db="EMBL/GenBank/DDBJ databases">
        <title>Marinomonas transparenta sp. nov. and Marinomonas sargassi sp. nov., isolated from marine alga (Sargassum natans (L.) Gaillon).</title>
        <authorList>
            <person name="Wang Y."/>
        </authorList>
    </citation>
    <scope>NUCLEOTIDE SEQUENCE [LARGE SCALE GENOMIC DNA]</scope>
    <source>
        <strain evidence="4 5">C2222</strain>
    </source>
</reference>
<dbReference type="EMBL" id="JAOVZB010000005">
    <property type="protein sequence ID" value="MCV2403416.1"/>
    <property type="molecule type" value="Genomic_DNA"/>
</dbReference>
<evidence type="ECO:0000313" key="4">
    <source>
        <dbReference type="EMBL" id="MCV2403416.1"/>
    </source>
</evidence>
<feature type="domain" description="Methyl-accepting transducer" evidence="2">
    <location>
        <begin position="256"/>
        <end position="434"/>
    </location>
</feature>
<dbReference type="RefSeq" id="WP_263530797.1">
    <property type="nucleotide sequence ID" value="NZ_JAOVZB010000005.1"/>
</dbReference>
<dbReference type="Pfam" id="PF00015">
    <property type="entry name" value="MCPsignal"/>
    <property type="match status" value="1"/>
</dbReference>
<evidence type="ECO:0000259" key="3">
    <source>
        <dbReference type="PROSITE" id="PS50113"/>
    </source>
</evidence>
<dbReference type="InterPro" id="IPR000700">
    <property type="entry name" value="PAS-assoc_C"/>
</dbReference>
<organism evidence="4 5">
    <name type="scientific">Marinomonas sargassi</name>
    <dbReference type="NCBI Taxonomy" id="2984494"/>
    <lineage>
        <taxon>Bacteria</taxon>
        <taxon>Pseudomonadati</taxon>
        <taxon>Pseudomonadota</taxon>
        <taxon>Gammaproteobacteria</taxon>
        <taxon>Oceanospirillales</taxon>
        <taxon>Oceanospirillaceae</taxon>
        <taxon>Marinomonas</taxon>
    </lineage>
</organism>
<dbReference type="Gene3D" id="3.30.450.20">
    <property type="entry name" value="PAS domain"/>
    <property type="match status" value="2"/>
</dbReference>
<name>A0ABT2YU53_9GAMM</name>
<evidence type="ECO:0000256" key="1">
    <source>
        <dbReference type="PROSITE-ProRule" id="PRU00284"/>
    </source>
</evidence>
<evidence type="ECO:0000259" key="2">
    <source>
        <dbReference type="PROSITE" id="PS50111"/>
    </source>
</evidence>
<dbReference type="InterPro" id="IPR000014">
    <property type="entry name" value="PAS"/>
</dbReference>
<dbReference type="InterPro" id="IPR035965">
    <property type="entry name" value="PAS-like_dom_sf"/>
</dbReference>
<dbReference type="PANTHER" id="PTHR24422">
    <property type="entry name" value="CHEMOTAXIS PROTEIN METHYLTRANSFERASE"/>
    <property type="match status" value="1"/>
</dbReference>
<dbReference type="InterPro" id="IPR001610">
    <property type="entry name" value="PAC"/>
</dbReference>
<feature type="domain" description="PAC" evidence="3">
    <location>
        <begin position="94"/>
        <end position="148"/>
    </location>
</feature>
<dbReference type="PANTHER" id="PTHR24422:SF10">
    <property type="entry name" value="CHEMOTAXIS PROTEIN METHYLTRANSFERASE 2"/>
    <property type="match status" value="1"/>
</dbReference>
<dbReference type="Gene3D" id="1.10.287.950">
    <property type="entry name" value="Methyl-accepting chemotaxis protein"/>
    <property type="match status" value="1"/>
</dbReference>
<dbReference type="PROSITE" id="PS50111">
    <property type="entry name" value="CHEMOTAXIS_TRANSDUC_2"/>
    <property type="match status" value="1"/>
</dbReference>
<dbReference type="Pfam" id="PF13426">
    <property type="entry name" value="PAS_9"/>
    <property type="match status" value="1"/>
</dbReference>
<dbReference type="SMART" id="SM00086">
    <property type="entry name" value="PAC"/>
    <property type="match status" value="2"/>
</dbReference>
<feature type="domain" description="PAC" evidence="3">
    <location>
        <begin position="216"/>
        <end position="270"/>
    </location>
</feature>
<dbReference type="InterPro" id="IPR004089">
    <property type="entry name" value="MCPsignal_dom"/>
</dbReference>
<dbReference type="SUPFAM" id="SSF58104">
    <property type="entry name" value="Methyl-accepting chemotaxis protein (MCP) signaling domain"/>
    <property type="match status" value="1"/>
</dbReference>
<keyword evidence="1" id="KW-0807">Transducer</keyword>
<dbReference type="CDD" id="cd11386">
    <property type="entry name" value="MCP_signal"/>
    <property type="match status" value="1"/>
</dbReference>
<dbReference type="CDD" id="cd00130">
    <property type="entry name" value="PAS"/>
    <property type="match status" value="2"/>
</dbReference>
<dbReference type="InterPro" id="IPR050903">
    <property type="entry name" value="Bact_Chemotaxis_MeTrfase"/>
</dbReference>
<gene>
    <name evidence="4" type="ORF">OFY17_11055</name>
</gene>
<dbReference type="SMART" id="SM00283">
    <property type="entry name" value="MA"/>
    <property type="match status" value="1"/>
</dbReference>
<protein>
    <submittedName>
        <fullName evidence="4">PAS domain-containing methyl-accepting chemotaxis protein</fullName>
    </submittedName>
</protein>
<dbReference type="Pfam" id="PF08447">
    <property type="entry name" value="PAS_3"/>
    <property type="match status" value="1"/>
</dbReference>
<comment type="caution">
    <text evidence="4">The sequence shown here is derived from an EMBL/GenBank/DDBJ whole genome shotgun (WGS) entry which is preliminary data.</text>
</comment>